<dbReference type="Proteomes" id="UP000320496">
    <property type="component" value="Chromosome"/>
</dbReference>
<name>A0A517Z812_9PLAN</name>
<dbReference type="AlphaFoldDB" id="A0A517Z812"/>
<dbReference type="GO" id="GO:0020037">
    <property type="term" value="F:heme binding"/>
    <property type="evidence" value="ECO:0007669"/>
    <property type="project" value="InterPro"/>
</dbReference>
<dbReference type="SUPFAM" id="SSF46626">
    <property type="entry name" value="Cytochrome c"/>
    <property type="match status" value="1"/>
</dbReference>
<feature type="signal peptide" evidence="1">
    <location>
        <begin position="1"/>
        <end position="22"/>
    </location>
</feature>
<dbReference type="InterPro" id="IPR022655">
    <property type="entry name" value="DUF1553"/>
</dbReference>
<keyword evidence="6" id="KW-1185">Reference proteome</keyword>
<feature type="chain" id="PRO_5022160580" evidence="1">
    <location>
        <begin position="23"/>
        <end position="926"/>
    </location>
</feature>
<dbReference type="GO" id="GO:0009055">
    <property type="term" value="F:electron transfer activity"/>
    <property type="evidence" value="ECO:0007669"/>
    <property type="project" value="InterPro"/>
</dbReference>
<reference evidence="5 6" key="1">
    <citation type="submission" date="2019-02" db="EMBL/GenBank/DDBJ databases">
        <title>Deep-cultivation of Planctomycetes and their phenomic and genomic characterization uncovers novel biology.</title>
        <authorList>
            <person name="Wiegand S."/>
            <person name="Jogler M."/>
            <person name="Boedeker C."/>
            <person name="Pinto D."/>
            <person name="Vollmers J."/>
            <person name="Rivas-Marin E."/>
            <person name="Kohn T."/>
            <person name="Peeters S.H."/>
            <person name="Heuer A."/>
            <person name="Rast P."/>
            <person name="Oberbeckmann S."/>
            <person name="Bunk B."/>
            <person name="Jeske O."/>
            <person name="Meyerdierks A."/>
            <person name="Storesund J.E."/>
            <person name="Kallscheuer N."/>
            <person name="Luecker S."/>
            <person name="Lage O.M."/>
            <person name="Pohl T."/>
            <person name="Merkel B.J."/>
            <person name="Hornburger P."/>
            <person name="Mueller R.-W."/>
            <person name="Bruemmer F."/>
            <person name="Labrenz M."/>
            <person name="Spormann A.M."/>
            <person name="Op den Camp H."/>
            <person name="Overmann J."/>
            <person name="Amann R."/>
            <person name="Jetten M.S.M."/>
            <person name="Mascher T."/>
            <person name="Medema M.H."/>
            <person name="Devos D.P."/>
            <person name="Kaster A.-K."/>
            <person name="Ovreas L."/>
            <person name="Rohde M."/>
            <person name="Galperin M.Y."/>
            <person name="Jogler C."/>
        </authorList>
    </citation>
    <scope>NUCLEOTIDE SEQUENCE [LARGE SCALE GENOMIC DNA]</scope>
    <source>
        <strain evidence="5 6">Mal4</strain>
    </source>
</reference>
<dbReference type="InterPro" id="IPR036909">
    <property type="entry name" value="Cyt_c-like_dom_sf"/>
</dbReference>
<dbReference type="Pfam" id="PF07587">
    <property type="entry name" value="PSD1"/>
    <property type="match status" value="1"/>
</dbReference>
<organism evidence="5 6">
    <name type="scientific">Maioricimonas rarisocia</name>
    <dbReference type="NCBI Taxonomy" id="2528026"/>
    <lineage>
        <taxon>Bacteria</taxon>
        <taxon>Pseudomonadati</taxon>
        <taxon>Planctomycetota</taxon>
        <taxon>Planctomycetia</taxon>
        <taxon>Planctomycetales</taxon>
        <taxon>Planctomycetaceae</taxon>
        <taxon>Maioricimonas</taxon>
    </lineage>
</organism>
<dbReference type="RefSeq" id="WP_197443473.1">
    <property type="nucleotide sequence ID" value="NZ_CP036275.1"/>
</dbReference>
<sequence precursor="true">MTLKSLCTFLLMTLAVSRAESADVAATIDYVRDVRPILQKHCYECHGEDDQSSSLRLDIRSEALKGGDLYGASIVPGKAAESPLIQFVSDEDADLQMPPDGEELSADEIAILTRWVNAGAEWPKGVDLATLEERPPHWSFQPVSDADPPTPKDAAWCRNPIDRFVLARLETEGLQPAHEADRRTWLRRVSFDLTGLPPTPEEITAFENDDRPDAYKRVVERLLQSPAYGERWAQHWLDVVRFADTHGFEVNTERPHAWPYRDYVIEAFNSDTPYDQFIREQIVGDALGEDEATGFLVTASVLLPGQIGKDAPSMRLARQDAIDEIVVNISQSFLGLSVGCARCHSHKFDPISQRDYYAMQAFVAGVEYGDRPIRDPEAEAAAGEIRAELGDTIRELAEFVPPTDSGATRPPLNARLNYERFAPVTTQKIRFTILTTNKYEPCLDELEVFNLDGRNVALASAGTTPTASGSKTSTNRHELRFVNDGQYGNSRSWMCAEREGGWVELTFAEPQTVDLITWGRDREGKFDDRLAIEYRLDVADQDGNWTTVADSTSRAAFDQQMKAPPINLDQLNEDDRSRADQLLGQQWDLQEKLKAFPDGGRLVFAGTFREPDVIRLLRRGDPEQPQDVVAPAVLSQLGTLTLPADTPEQQRRRALADWIASPDNPLTARVMVNRIWQGHFGIGLVETANDFGRNGVAPTHPELLDWLAAEFIRSGWSVKQMHRLIVLSSTYCQSTQHNPAAAARDADVRLLWRFPSRRLEGEAIRDTILFVSGRLSRESGGPGYDLFDKRGGLTGFNPVESFSGKGLRRMIYAHRVRRERDAVFGAFDCPDYGQSTPRRRESTTPLQALNLFNSRFVLEQTAVMAERVEAEARSAEAAQIERAYELALGRRPDESELVDAAPVVAEYGLAALCRALINSNEFLFLP</sequence>
<evidence type="ECO:0000256" key="1">
    <source>
        <dbReference type="SAM" id="SignalP"/>
    </source>
</evidence>
<dbReference type="Gene3D" id="1.10.760.10">
    <property type="entry name" value="Cytochrome c-like domain"/>
    <property type="match status" value="1"/>
</dbReference>
<keyword evidence="1" id="KW-0732">Signal</keyword>
<evidence type="ECO:0000259" key="4">
    <source>
        <dbReference type="Pfam" id="PF07635"/>
    </source>
</evidence>
<feature type="domain" description="Cytochrome C Planctomycete-type" evidence="4">
    <location>
        <begin position="42"/>
        <end position="101"/>
    </location>
</feature>
<protein>
    <submittedName>
        <fullName evidence="5">Planctomycete cytochrome C</fullName>
    </submittedName>
</protein>
<feature type="domain" description="DUF1553" evidence="3">
    <location>
        <begin position="651"/>
        <end position="899"/>
    </location>
</feature>
<dbReference type="Pfam" id="PF07635">
    <property type="entry name" value="PSCyt1"/>
    <property type="match status" value="1"/>
</dbReference>
<evidence type="ECO:0000259" key="2">
    <source>
        <dbReference type="Pfam" id="PF07583"/>
    </source>
</evidence>
<evidence type="ECO:0000259" key="3">
    <source>
        <dbReference type="Pfam" id="PF07587"/>
    </source>
</evidence>
<dbReference type="EMBL" id="CP036275">
    <property type="protein sequence ID" value="QDU38618.1"/>
    <property type="molecule type" value="Genomic_DNA"/>
</dbReference>
<accession>A0A517Z812</accession>
<evidence type="ECO:0000313" key="6">
    <source>
        <dbReference type="Proteomes" id="UP000320496"/>
    </source>
</evidence>
<evidence type="ECO:0000313" key="5">
    <source>
        <dbReference type="EMBL" id="QDU38618.1"/>
    </source>
</evidence>
<dbReference type="InterPro" id="IPR011429">
    <property type="entry name" value="Cyt_c_Planctomycete-type"/>
</dbReference>
<dbReference type="Gene3D" id="2.60.120.260">
    <property type="entry name" value="Galactose-binding domain-like"/>
    <property type="match status" value="1"/>
</dbReference>
<dbReference type="Pfam" id="PF07583">
    <property type="entry name" value="PSCyt2"/>
    <property type="match status" value="1"/>
</dbReference>
<feature type="domain" description="DUF1549" evidence="2">
    <location>
        <begin position="160"/>
        <end position="367"/>
    </location>
</feature>
<dbReference type="PANTHER" id="PTHR35889">
    <property type="entry name" value="CYCLOINULO-OLIGOSACCHARIDE FRUCTANOTRANSFERASE-RELATED"/>
    <property type="match status" value="1"/>
</dbReference>
<dbReference type="InterPro" id="IPR011444">
    <property type="entry name" value="DUF1549"/>
</dbReference>
<gene>
    <name evidence="5" type="ORF">Mal4_29470</name>
</gene>
<dbReference type="KEGG" id="mri:Mal4_29470"/>
<dbReference type="PANTHER" id="PTHR35889:SF3">
    <property type="entry name" value="F-BOX DOMAIN-CONTAINING PROTEIN"/>
    <property type="match status" value="1"/>
</dbReference>
<proteinExistence type="predicted"/>